<evidence type="ECO:0000256" key="1">
    <source>
        <dbReference type="SAM" id="SignalP"/>
    </source>
</evidence>
<keyword evidence="1" id="KW-0732">Signal</keyword>
<organism evidence="2">
    <name type="scientific">Serratia fonticola</name>
    <dbReference type="NCBI Taxonomy" id="47917"/>
    <lineage>
        <taxon>Bacteria</taxon>
        <taxon>Pseudomonadati</taxon>
        <taxon>Pseudomonadota</taxon>
        <taxon>Gammaproteobacteria</taxon>
        <taxon>Enterobacterales</taxon>
        <taxon>Yersiniaceae</taxon>
        <taxon>Serratia</taxon>
    </lineage>
</organism>
<feature type="chain" id="PRO_5022168196" description="Sel1 repeat family protein" evidence="1">
    <location>
        <begin position="24"/>
        <end position="226"/>
    </location>
</feature>
<proteinExistence type="predicted"/>
<evidence type="ECO:0000313" key="2">
    <source>
        <dbReference type="EMBL" id="TVZ71929.1"/>
    </source>
</evidence>
<comment type="caution">
    <text evidence="2">The sequence shown here is derived from an EMBL/GenBank/DDBJ whole genome shotgun (WGS) entry which is preliminary data.</text>
</comment>
<dbReference type="OrthoDB" id="6466734at2"/>
<feature type="signal peptide" evidence="1">
    <location>
        <begin position="1"/>
        <end position="23"/>
    </location>
</feature>
<dbReference type="EMBL" id="VISQ01000001">
    <property type="protein sequence ID" value="TVZ71929.1"/>
    <property type="molecule type" value="Genomic_DNA"/>
</dbReference>
<sequence length="226" mass="24952">MIFLRLKRYTVTLLLLASGLAQATTLAQLQQEAQNNPRLQAILAVNAQAPMSTLTSATSQLQALYQQHPDYRIAKMFYGYGQLFMATDFLAKKNYLRAAETSKLGFFYIDEAAETEENDWQMRFLRARMDAFVPATNGRCVVALKDLGYLQQNPAVPAALKPMMTLMSARALTSCQREADAKSAWAALEQQGDEGKRLAALKAGSAPEWTPAELSTIIQPLAEVAP</sequence>
<reference evidence="2" key="2">
    <citation type="submission" date="2019-08" db="EMBL/GenBank/DDBJ databases">
        <title>Investigation of anaerobic lignin degradation for improved lignocellulosic biofuels.</title>
        <authorList>
            <person name="Deangelis K.PhD."/>
        </authorList>
    </citation>
    <scope>NUCLEOTIDE SEQUENCE [LARGE SCALE GENOMIC DNA]</scope>
    <source>
        <strain evidence="2">128R</strain>
    </source>
</reference>
<evidence type="ECO:0008006" key="3">
    <source>
        <dbReference type="Google" id="ProtNLM"/>
    </source>
</evidence>
<gene>
    <name evidence="2" type="ORF">FHU10_4586</name>
</gene>
<name>A0A542BPN1_SERFO</name>
<reference evidence="2" key="1">
    <citation type="submission" date="2019-06" db="EMBL/GenBank/DDBJ databases">
        <authorList>
            <person name="Deangelis K."/>
            <person name="Huntemann M."/>
            <person name="Clum A."/>
            <person name="Pillay M."/>
            <person name="Palaniappan K."/>
            <person name="Varghese N."/>
            <person name="Mikhailova N."/>
            <person name="Stamatis D."/>
            <person name="Reddy T."/>
            <person name="Daum C."/>
            <person name="Shapiro N."/>
            <person name="Ivanova N."/>
            <person name="Kyrpides N."/>
            <person name="Woyke T."/>
        </authorList>
    </citation>
    <scope>NUCLEOTIDE SEQUENCE [LARGE SCALE GENOMIC DNA]</scope>
    <source>
        <strain evidence="2">128R</strain>
    </source>
</reference>
<protein>
    <recommendedName>
        <fullName evidence="3">Sel1 repeat family protein</fullName>
    </recommendedName>
</protein>
<accession>A0A542BPN1</accession>
<dbReference type="AlphaFoldDB" id="A0A542BPN1"/>